<sequence>MLSEDIRTLRQFIDEHVSRDGSLFLSPALTELAKFALADMVRCARALETAQVSGPARITEADLASGRVARLPVVPRPRLATGPGNGSSA</sequence>
<dbReference type="EMBL" id="JACFXV010000056">
    <property type="protein sequence ID" value="MBA5778117.1"/>
    <property type="molecule type" value="Genomic_DNA"/>
</dbReference>
<dbReference type="AlphaFoldDB" id="A0A839ACV1"/>
<accession>A0A839ACV1</accession>
<evidence type="ECO:0000313" key="1">
    <source>
        <dbReference type="EMBL" id="MBA5777445.1"/>
    </source>
</evidence>
<dbReference type="EMBL" id="JACFXV010000051">
    <property type="protein sequence ID" value="MBA5777483.1"/>
    <property type="molecule type" value="Genomic_DNA"/>
</dbReference>
<evidence type="ECO:0000313" key="2">
    <source>
        <dbReference type="EMBL" id="MBA5777483.1"/>
    </source>
</evidence>
<name>A0A839ACV1_9HYPH</name>
<protein>
    <submittedName>
        <fullName evidence="2">Uncharacterized protein</fullName>
    </submittedName>
</protein>
<keyword evidence="5" id="KW-1185">Reference proteome</keyword>
<dbReference type="Proteomes" id="UP000541109">
    <property type="component" value="Unassembled WGS sequence"/>
</dbReference>
<proteinExistence type="predicted"/>
<evidence type="ECO:0000313" key="5">
    <source>
        <dbReference type="Proteomes" id="UP000541109"/>
    </source>
</evidence>
<organism evidence="2 5">
    <name type="scientific">Stappia albiluteola</name>
    <dbReference type="NCBI Taxonomy" id="2758565"/>
    <lineage>
        <taxon>Bacteria</taxon>
        <taxon>Pseudomonadati</taxon>
        <taxon>Pseudomonadota</taxon>
        <taxon>Alphaproteobacteria</taxon>
        <taxon>Hyphomicrobiales</taxon>
        <taxon>Stappiaceae</taxon>
        <taxon>Stappia</taxon>
    </lineage>
</organism>
<dbReference type="EMBL" id="JACFXV010000055">
    <property type="protein sequence ID" value="MBA5778106.1"/>
    <property type="molecule type" value="Genomic_DNA"/>
</dbReference>
<evidence type="ECO:0000313" key="3">
    <source>
        <dbReference type="EMBL" id="MBA5778106.1"/>
    </source>
</evidence>
<evidence type="ECO:0000313" key="4">
    <source>
        <dbReference type="EMBL" id="MBA5778117.1"/>
    </source>
</evidence>
<reference evidence="2 5" key="1">
    <citation type="submission" date="2020-07" db="EMBL/GenBank/DDBJ databases">
        <title>Stappia sp., F7233, whole genome shotgun sequencing project.</title>
        <authorList>
            <person name="Jiang S."/>
            <person name="Liu Z.W."/>
            <person name="Du Z.J."/>
        </authorList>
    </citation>
    <scope>NUCLEOTIDE SEQUENCE [LARGE SCALE GENOMIC DNA]</scope>
    <source>
        <strain evidence="2 5">F7233</strain>
    </source>
</reference>
<gene>
    <name evidence="1" type="ORF">H2509_09945</name>
    <name evidence="2" type="ORF">H2509_10135</name>
    <name evidence="3" type="ORF">H2509_13330</name>
    <name evidence="4" type="ORF">H2509_13385</name>
</gene>
<comment type="caution">
    <text evidence="2">The sequence shown here is derived from an EMBL/GenBank/DDBJ whole genome shotgun (WGS) entry which is preliminary data.</text>
</comment>
<dbReference type="RefSeq" id="WP_182164862.1">
    <property type="nucleotide sequence ID" value="NZ_JACFXV010000050.1"/>
</dbReference>
<dbReference type="EMBL" id="JACFXV010000050">
    <property type="protein sequence ID" value="MBA5777445.1"/>
    <property type="molecule type" value="Genomic_DNA"/>
</dbReference>